<name>A0ACB8TK93_9AGAM</name>
<comment type="caution">
    <text evidence="1">The sequence shown here is derived from an EMBL/GenBank/DDBJ whole genome shotgun (WGS) entry which is preliminary data.</text>
</comment>
<accession>A0ACB8TK93</accession>
<sequence>MSVLVQNREVLEWISEEYHGMNGSHVETLQAAPSPLEFSRICHISRPVLIKGYTIPKLRQWSDSYLSGRMNESLISVAVTPDGYADAIASGPDGKKYFVEPHVSQMTMASLLRNLNATGDAGPEAYYLQSQNGNLFSSAYFDQEVEDTQSELHPLRDDVPAEIPWCSEALGRHPDAVNLWIGNGQSVTSIHSDPYENIYHVVRGRKTFLLLPPTEGWCLEERLYPHAIYSRPDASSPLVAVPSPSDTPPIRWSSITHPERPGSLPPQAHPICISVSAGETLYLPAGWWHHVRQSDDITIALNWWYDIEPRGMAWIWLNLLRGIGNVPPANDVDEDVAQDDHRHRTAHPIP</sequence>
<dbReference type="Proteomes" id="UP000814140">
    <property type="component" value="Unassembled WGS sequence"/>
</dbReference>
<evidence type="ECO:0000313" key="2">
    <source>
        <dbReference type="Proteomes" id="UP000814140"/>
    </source>
</evidence>
<dbReference type="EMBL" id="MU277187">
    <property type="protein sequence ID" value="KAI0068847.1"/>
    <property type="molecule type" value="Genomic_DNA"/>
</dbReference>
<reference evidence="1" key="2">
    <citation type="journal article" date="2022" name="New Phytol.">
        <title>Evolutionary transition to the ectomycorrhizal habit in the genomes of a hyperdiverse lineage of mushroom-forming fungi.</title>
        <authorList>
            <person name="Looney B."/>
            <person name="Miyauchi S."/>
            <person name="Morin E."/>
            <person name="Drula E."/>
            <person name="Courty P.E."/>
            <person name="Kohler A."/>
            <person name="Kuo A."/>
            <person name="LaButti K."/>
            <person name="Pangilinan J."/>
            <person name="Lipzen A."/>
            <person name="Riley R."/>
            <person name="Andreopoulos W."/>
            <person name="He G."/>
            <person name="Johnson J."/>
            <person name="Nolan M."/>
            <person name="Tritt A."/>
            <person name="Barry K.W."/>
            <person name="Grigoriev I.V."/>
            <person name="Nagy L.G."/>
            <person name="Hibbett D."/>
            <person name="Henrissat B."/>
            <person name="Matheny P.B."/>
            <person name="Labbe J."/>
            <person name="Martin F.M."/>
        </authorList>
    </citation>
    <scope>NUCLEOTIDE SEQUENCE</scope>
    <source>
        <strain evidence="1">HHB10654</strain>
    </source>
</reference>
<protein>
    <submittedName>
        <fullName evidence="1">Clavaminate synthase-like protein</fullName>
    </submittedName>
</protein>
<evidence type="ECO:0000313" key="1">
    <source>
        <dbReference type="EMBL" id="KAI0068847.1"/>
    </source>
</evidence>
<gene>
    <name evidence="1" type="ORF">BV25DRAFT_1792815</name>
</gene>
<keyword evidence="2" id="KW-1185">Reference proteome</keyword>
<reference evidence="1" key="1">
    <citation type="submission" date="2021-03" db="EMBL/GenBank/DDBJ databases">
        <authorList>
            <consortium name="DOE Joint Genome Institute"/>
            <person name="Ahrendt S."/>
            <person name="Looney B.P."/>
            <person name="Miyauchi S."/>
            <person name="Morin E."/>
            <person name="Drula E."/>
            <person name="Courty P.E."/>
            <person name="Chicoki N."/>
            <person name="Fauchery L."/>
            <person name="Kohler A."/>
            <person name="Kuo A."/>
            <person name="Labutti K."/>
            <person name="Pangilinan J."/>
            <person name="Lipzen A."/>
            <person name="Riley R."/>
            <person name="Andreopoulos W."/>
            <person name="He G."/>
            <person name="Johnson J."/>
            <person name="Barry K.W."/>
            <person name="Grigoriev I.V."/>
            <person name="Nagy L."/>
            <person name="Hibbett D."/>
            <person name="Henrissat B."/>
            <person name="Matheny P.B."/>
            <person name="Labbe J."/>
            <person name="Martin F."/>
        </authorList>
    </citation>
    <scope>NUCLEOTIDE SEQUENCE</scope>
    <source>
        <strain evidence="1">HHB10654</strain>
    </source>
</reference>
<organism evidence="1 2">
    <name type="scientific">Artomyces pyxidatus</name>
    <dbReference type="NCBI Taxonomy" id="48021"/>
    <lineage>
        <taxon>Eukaryota</taxon>
        <taxon>Fungi</taxon>
        <taxon>Dikarya</taxon>
        <taxon>Basidiomycota</taxon>
        <taxon>Agaricomycotina</taxon>
        <taxon>Agaricomycetes</taxon>
        <taxon>Russulales</taxon>
        <taxon>Auriscalpiaceae</taxon>
        <taxon>Artomyces</taxon>
    </lineage>
</organism>
<proteinExistence type="predicted"/>